<proteinExistence type="predicted"/>
<evidence type="ECO:0000256" key="1">
    <source>
        <dbReference type="ARBA" id="ARBA00004651"/>
    </source>
</evidence>
<evidence type="ECO:0000256" key="2">
    <source>
        <dbReference type="ARBA" id="ARBA00022475"/>
    </source>
</evidence>
<feature type="transmembrane region" description="Helical" evidence="6">
    <location>
        <begin position="117"/>
        <end position="134"/>
    </location>
</feature>
<protein>
    <submittedName>
        <fullName evidence="7">Polysaccharide biosynthesis protein</fullName>
    </submittedName>
</protein>
<accession>A0A6N8ILM8</accession>
<feature type="transmembrane region" description="Helical" evidence="6">
    <location>
        <begin position="328"/>
        <end position="349"/>
    </location>
</feature>
<dbReference type="AlphaFoldDB" id="A0A6N8ILM8"/>
<evidence type="ECO:0000256" key="4">
    <source>
        <dbReference type="ARBA" id="ARBA00022989"/>
    </source>
</evidence>
<keyword evidence="4 6" id="KW-1133">Transmembrane helix</keyword>
<feature type="transmembrane region" description="Helical" evidence="6">
    <location>
        <begin position="256"/>
        <end position="278"/>
    </location>
</feature>
<reference evidence="7 8" key="1">
    <citation type="submission" date="2019-11" db="EMBL/GenBank/DDBJ databases">
        <title>Whole genome shotgun sequencing (WGS) data from Adlercreutzia equolifaciens ResAG-91, Eggerthella lenta MRI-F36, MRI-F37, MRI-F40, ResAG-49, ResAG-88, ResAG-121, ResAG-145, and Gordonibacter sp. ResAG-5, ResAG-26, ResAG-43, ResAG-50, ResAG-59.</title>
        <authorList>
            <person name="Stoll D.A."/>
            <person name="Danylec N."/>
            <person name="Franz C.M.A.P."/>
            <person name="Huch M."/>
        </authorList>
    </citation>
    <scope>NUCLEOTIDE SEQUENCE [LARGE SCALE GENOMIC DNA]</scope>
    <source>
        <strain evidence="7 8">ResAG-59</strain>
    </source>
</reference>
<feature type="transmembrane region" description="Helical" evidence="6">
    <location>
        <begin position="298"/>
        <end position="321"/>
    </location>
</feature>
<dbReference type="PANTHER" id="PTHR30250">
    <property type="entry name" value="PST FAMILY PREDICTED COLANIC ACID TRANSPORTER"/>
    <property type="match status" value="1"/>
</dbReference>
<keyword evidence="8" id="KW-1185">Reference proteome</keyword>
<gene>
    <name evidence="7" type="ORF">GO738_15815</name>
</gene>
<dbReference type="RefSeq" id="WP_157007507.1">
    <property type="nucleotide sequence ID" value="NZ_BAABZN010000001.1"/>
</dbReference>
<evidence type="ECO:0000313" key="8">
    <source>
        <dbReference type="Proteomes" id="UP000468327"/>
    </source>
</evidence>
<keyword evidence="5 6" id="KW-0472">Membrane</keyword>
<dbReference type="Proteomes" id="UP000468327">
    <property type="component" value="Unassembled WGS sequence"/>
</dbReference>
<keyword evidence="2" id="KW-1003">Cell membrane</keyword>
<feature type="transmembrane region" description="Helical" evidence="6">
    <location>
        <begin position="140"/>
        <end position="158"/>
    </location>
</feature>
<evidence type="ECO:0000256" key="6">
    <source>
        <dbReference type="SAM" id="Phobius"/>
    </source>
</evidence>
<feature type="transmembrane region" description="Helical" evidence="6">
    <location>
        <begin position="179"/>
        <end position="199"/>
    </location>
</feature>
<evidence type="ECO:0000313" key="7">
    <source>
        <dbReference type="EMBL" id="MVN16791.1"/>
    </source>
</evidence>
<dbReference type="InterPro" id="IPR050833">
    <property type="entry name" value="Poly_Biosynth_Transport"/>
</dbReference>
<keyword evidence="3 6" id="KW-0812">Transmembrane</keyword>
<feature type="transmembrane region" description="Helical" evidence="6">
    <location>
        <begin position="15"/>
        <end position="34"/>
    </location>
</feature>
<feature type="transmembrane region" description="Helical" evidence="6">
    <location>
        <begin position="54"/>
        <end position="72"/>
    </location>
</feature>
<feature type="transmembrane region" description="Helical" evidence="6">
    <location>
        <begin position="355"/>
        <end position="377"/>
    </location>
</feature>
<dbReference type="PANTHER" id="PTHR30250:SF31">
    <property type="entry name" value="INNER MEMBRANE PROTEIN YGHQ"/>
    <property type="match status" value="1"/>
</dbReference>
<feature type="transmembrane region" description="Helical" evidence="6">
    <location>
        <begin position="211"/>
        <end position="235"/>
    </location>
</feature>
<dbReference type="EMBL" id="WPOC01000050">
    <property type="protein sequence ID" value="MVN16791.1"/>
    <property type="molecule type" value="Genomic_DNA"/>
</dbReference>
<evidence type="ECO:0000256" key="3">
    <source>
        <dbReference type="ARBA" id="ARBA00022692"/>
    </source>
</evidence>
<comment type="caution">
    <text evidence="7">The sequence shown here is derived from an EMBL/GenBank/DDBJ whole genome shotgun (WGS) entry which is preliminary data.</text>
</comment>
<name>A0A6N8ILM8_9ACTN</name>
<dbReference type="GO" id="GO:0005886">
    <property type="term" value="C:plasma membrane"/>
    <property type="evidence" value="ECO:0007669"/>
    <property type="project" value="UniProtKB-SubCell"/>
</dbReference>
<sequence>MTILVVRLSNGFDDAGILSLAMSISNLFTPFAIYRMRAFQVSDTNQQYSTGEYLGFRIITIIIAFAGCMIYASITCQLYSLASIALFLVYKSVEAYIDVLHGADQQVMRMDIVGKSFAIRGVLTIVSFSIVLHFTQNLELALLAIIFTTAPVGFLYDGKRTRVFSSLKPHIQRSKALHLLFNCMPAVLASIACSAALTIPRQYLALDAGDAALGIYASVAAPVAIVQMGGSYIYSPLLGRLAEFYNTGKREGFVALLNKTIIGVLAVSGICSLALSLFGEWGLGLLYGNSITEYAYLLQPMLLCAIATVLLWFLNDLLLAIRKFWSTFIGNVLALIVAIPLTILFVNLFNMNGVSFTGIAAYGLSCVVSFAMLVHAVKKLH</sequence>
<dbReference type="GeneID" id="97353679"/>
<comment type="subcellular location">
    <subcellularLocation>
        <location evidence="1">Cell membrane</location>
        <topology evidence="1">Multi-pass membrane protein</topology>
    </subcellularLocation>
</comment>
<evidence type="ECO:0000256" key="5">
    <source>
        <dbReference type="ARBA" id="ARBA00023136"/>
    </source>
</evidence>
<feature type="transmembrane region" description="Helical" evidence="6">
    <location>
        <begin position="78"/>
        <end position="97"/>
    </location>
</feature>
<organism evidence="7 8">
    <name type="scientific">Gordonibacter urolithinfaciens</name>
    <dbReference type="NCBI Taxonomy" id="1335613"/>
    <lineage>
        <taxon>Bacteria</taxon>
        <taxon>Bacillati</taxon>
        <taxon>Actinomycetota</taxon>
        <taxon>Coriobacteriia</taxon>
        <taxon>Eggerthellales</taxon>
        <taxon>Eggerthellaceae</taxon>
        <taxon>Gordonibacter</taxon>
    </lineage>
</organism>